<feature type="region of interest" description="Disordered" evidence="1">
    <location>
        <begin position="179"/>
        <end position="215"/>
    </location>
</feature>
<keyword evidence="3" id="KW-1185">Reference proteome</keyword>
<organism evidence="3 4">
    <name type="scientific">Camelina sativa</name>
    <name type="common">False flax</name>
    <name type="synonym">Myagrum sativum</name>
    <dbReference type="NCBI Taxonomy" id="90675"/>
    <lineage>
        <taxon>Eukaryota</taxon>
        <taxon>Viridiplantae</taxon>
        <taxon>Streptophyta</taxon>
        <taxon>Embryophyta</taxon>
        <taxon>Tracheophyta</taxon>
        <taxon>Spermatophyta</taxon>
        <taxon>Magnoliopsida</taxon>
        <taxon>eudicotyledons</taxon>
        <taxon>Gunneridae</taxon>
        <taxon>Pentapetalae</taxon>
        <taxon>rosids</taxon>
        <taxon>malvids</taxon>
        <taxon>Brassicales</taxon>
        <taxon>Brassicaceae</taxon>
        <taxon>Camelineae</taxon>
        <taxon>Camelina</taxon>
    </lineage>
</organism>
<dbReference type="InterPro" id="IPR001005">
    <property type="entry name" value="SANT/Myb"/>
</dbReference>
<dbReference type="RefSeq" id="XP_010412775.1">
    <property type="nucleotide sequence ID" value="XM_010414473.1"/>
</dbReference>
<feature type="compositionally biased region" description="Low complexity" evidence="1">
    <location>
        <begin position="186"/>
        <end position="198"/>
    </location>
</feature>
<gene>
    <name evidence="4" type="primary">LOC104699131</name>
</gene>
<protein>
    <submittedName>
        <fullName evidence="4">Glutathione S-transferase T3-like</fullName>
    </submittedName>
</protein>
<accession>A0ABM0SL34</accession>
<evidence type="ECO:0000256" key="1">
    <source>
        <dbReference type="SAM" id="MobiDB-lite"/>
    </source>
</evidence>
<dbReference type="PANTHER" id="PTHR45023:SF4">
    <property type="entry name" value="GLYCINE-RICH PROTEIN-RELATED"/>
    <property type="match status" value="1"/>
</dbReference>
<dbReference type="PANTHER" id="PTHR45023">
    <property type="match status" value="1"/>
</dbReference>
<sequence length="255" mass="29292">MDLLNSQHSLDEPTNFYESFSPSIELSDESERRTRRKWSSTDDVVLVSAWLNTNKDPIERAFWRRIASYCASSPKLAGQEKREPSHYRQRWRKISDSVFKFVGCYEAAVATTTTTTTSQKSSSAPQNENNDVIKLAHEIYLNDHKVKFTMEHAWRELRHAPKWCSSSYTKTTAIAKKRRKCEERSALSSSSRPQPLLSHGEDQEAPGEDKSLLEFQMEEKLSKHKLLDTLLAKTQPLSELELALKNKLLNDLLSS</sequence>
<evidence type="ECO:0000313" key="3">
    <source>
        <dbReference type="Proteomes" id="UP000694864"/>
    </source>
</evidence>
<dbReference type="Proteomes" id="UP000694864">
    <property type="component" value="Chromosome 6"/>
</dbReference>
<feature type="compositionally biased region" description="Basic and acidic residues" evidence="1">
    <location>
        <begin position="199"/>
        <end position="215"/>
    </location>
</feature>
<evidence type="ECO:0000259" key="2">
    <source>
        <dbReference type="PROSITE" id="PS50090"/>
    </source>
</evidence>
<name>A0ABM0SL34_CAMSA</name>
<reference evidence="3" key="1">
    <citation type="journal article" date="2014" name="Nat. Commun.">
        <title>The emerging biofuel crop Camelina sativa retains a highly undifferentiated hexaploid genome structure.</title>
        <authorList>
            <person name="Kagale S."/>
            <person name="Koh C."/>
            <person name="Nixon J."/>
            <person name="Bollina V."/>
            <person name="Clarke W.E."/>
            <person name="Tuteja R."/>
            <person name="Spillane C."/>
            <person name="Robinson S.J."/>
            <person name="Links M.G."/>
            <person name="Clarke C."/>
            <person name="Higgins E.E."/>
            <person name="Huebert T."/>
            <person name="Sharpe A.G."/>
            <person name="Parkin I.A."/>
        </authorList>
    </citation>
    <scope>NUCLEOTIDE SEQUENCE [LARGE SCALE GENOMIC DNA]</scope>
    <source>
        <strain evidence="3">cv. DH55</strain>
    </source>
</reference>
<feature type="domain" description="Myb-like" evidence="2">
    <location>
        <begin position="30"/>
        <end position="95"/>
    </location>
</feature>
<reference evidence="4" key="2">
    <citation type="submission" date="2025-08" db="UniProtKB">
        <authorList>
            <consortium name="RefSeq"/>
        </authorList>
    </citation>
    <scope>IDENTIFICATION</scope>
    <source>
        <tissue evidence="4">Leaf</tissue>
    </source>
</reference>
<dbReference type="GeneID" id="104699131"/>
<proteinExistence type="predicted"/>
<dbReference type="PROSITE" id="PS50090">
    <property type="entry name" value="MYB_LIKE"/>
    <property type="match status" value="1"/>
</dbReference>
<evidence type="ECO:0000313" key="4">
    <source>
        <dbReference type="RefSeq" id="XP_010412775.1"/>
    </source>
</evidence>